<organism evidence="1 2">
    <name type="scientific">Naganishia cerealis</name>
    <dbReference type="NCBI Taxonomy" id="610337"/>
    <lineage>
        <taxon>Eukaryota</taxon>
        <taxon>Fungi</taxon>
        <taxon>Dikarya</taxon>
        <taxon>Basidiomycota</taxon>
        <taxon>Agaricomycotina</taxon>
        <taxon>Tremellomycetes</taxon>
        <taxon>Filobasidiales</taxon>
        <taxon>Filobasidiaceae</taxon>
        <taxon>Naganishia</taxon>
    </lineage>
</organism>
<sequence>MHSPDAPPRLTQDEILARSQEIQQTHAPDSPTTMLVTTLRDELLTLTDQSAVLNAKLIASLDRVASLEDTVYHKTSAEQRKDQLIDELQQAKAQWEESMNTGLLVERKSVKEEMQRLVDGLVEEERRRGSAEEGRARVENEVDDLSATLFEQANTMVAAEKMARAQAETRLRQAEENLAAAEAAMRDMQHHLQSLPTLLPPADVGPSAGGHTTALVRAREYTTTHVPYAEFIAFIQHIRLHKPRKPEHIALIPPPTLSTLLSQPFIARSQVEDIDPALRLEQAPDLSWLTRRSVGQAILAGELVIEPVSMNTLRGCKEYATVHPADIACSMCGKPVIRRPVVAAEEDGTGESQLPPPTLASQQQQQPLKHPSTTRNNSTSRFSLKPFFSSPSATPSPSSSPGPSASAATTTTGGSTATTPRTSARIAPTTLFIFRITSDSTASASDPSPVVAGGAAGGRMYPLCASGWCLGRLRAVCEWWRFVRMNMIDVIWRGDDGYAQPLLLTQNGRVLPPPPLGSKHASVNDLHLPPPPPTSMPVTPVHEKNGVHAAAEDVTESPAAGGPELPPRKKSGWTLGFKNLGGGKGLGLASAKSGTLSSTTPPPPPPEPPLMSSATEEEEEDKDVHGFTPVDVTMGDTTTRDDTPHEVDAEQSVSPTASKEDISLDVDPVKRDDDDENVGPTSSAASETSENTNTFNTPQSTNAPLSPEHNRDREEHHSAETVEEEKREEEIPVPGDDTPTDNDDDQANPSSSTPPTPTRPARRAVPAPPLTPGTPTTPTTPTTGTTTAPPSIPQRSRARPTTLTLLDSQAARDGEERDVPVAEEVVEEEEENIPAAPALDSAAYITPDPSSTAAGATVLPTLVTPIPLRATTGGPALPPRHRGSVGEVSEEGAAVNGVINGGRAESWESKTWKEVVRLKEEIWKARVGVHDDA</sequence>
<evidence type="ECO:0000313" key="2">
    <source>
        <dbReference type="Proteomes" id="UP001241377"/>
    </source>
</evidence>
<reference evidence="1" key="1">
    <citation type="submission" date="2023-04" db="EMBL/GenBank/DDBJ databases">
        <title>Draft Genome sequencing of Naganishia species isolated from polar environments using Oxford Nanopore Technology.</title>
        <authorList>
            <person name="Leo P."/>
            <person name="Venkateswaran K."/>
        </authorList>
    </citation>
    <scope>NUCLEOTIDE SEQUENCE</scope>
    <source>
        <strain evidence="1">MNA-CCFEE 5261</strain>
    </source>
</reference>
<keyword evidence="2" id="KW-1185">Reference proteome</keyword>
<gene>
    <name evidence="1" type="ORF">QFC19_007601</name>
</gene>
<evidence type="ECO:0000313" key="1">
    <source>
        <dbReference type="EMBL" id="KAJ9095357.1"/>
    </source>
</evidence>
<protein>
    <submittedName>
        <fullName evidence="1">Uncharacterized protein</fullName>
    </submittedName>
</protein>
<dbReference type="Proteomes" id="UP001241377">
    <property type="component" value="Unassembled WGS sequence"/>
</dbReference>
<dbReference type="EMBL" id="JASBWR010000102">
    <property type="protein sequence ID" value="KAJ9095357.1"/>
    <property type="molecule type" value="Genomic_DNA"/>
</dbReference>
<proteinExistence type="predicted"/>
<name>A0ACC2V9X5_9TREE</name>
<accession>A0ACC2V9X5</accession>
<comment type="caution">
    <text evidence="1">The sequence shown here is derived from an EMBL/GenBank/DDBJ whole genome shotgun (WGS) entry which is preliminary data.</text>
</comment>